<feature type="transmembrane region" description="Helical" evidence="9">
    <location>
        <begin position="389"/>
        <end position="410"/>
    </location>
</feature>
<feature type="transmembrane region" description="Helical" evidence="9">
    <location>
        <begin position="604"/>
        <end position="625"/>
    </location>
</feature>
<dbReference type="Proteomes" id="UP000481861">
    <property type="component" value="Unassembled WGS sequence"/>
</dbReference>
<dbReference type="Pfam" id="PF01061">
    <property type="entry name" value="ABC2_membrane"/>
    <property type="match status" value="2"/>
</dbReference>
<evidence type="ECO:0000256" key="6">
    <source>
        <dbReference type="ARBA" id="ARBA00022840"/>
    </source>
</evidence>
<feature type="transmembrane region" description="Helical" evidence="9">
    <location>
        <begin position="353"/>
        <end position="377"/>
    </location>
</feature>
<evidence type="ECO:0000256" key="5">
    <source>
        <dbReference type="ARBA" id="ARBA00022741"/>
    </source>
</evidence>
<keyword evidence="6" id="KW-0067">ATP-binding</keyword>
<dbReference type="SUPFAM" id="SSF52540">
    <property type="entry name" value="P-loop containing nucleoside triphosphate hydrolases"/>
    <property type="match status" value="2"/>
</dbReference>
<sequence>MPLGPCRPVTCKAEKIRILNELDGFLECGQLLLVLGRPGSGCSTLLKTLAGEMAALTLDPKSVIHYGDIPFPSMHKQYRGKCIYCAEHDIHFPELTVNETLQFAAKAREEECAARLEPEDPMETSDSRCELVVSSLNLTSASNTKIGNAVQRGVSGGEKRRATLGEVLLSNASVQCWDNSIRGMDSATAYTVMKVFRANVTEHRIAAVASLYQASQAVFDLFDCIILLYDGEQIFFGTTHVAVGYFTHLGFDLPPRTSVADYLTALTNPAEARRFVREGVVSVPQTKMDFVRLWRTSSERHELLQRIGRSRKSEAQGVAFRVQSKQYSNYTTSLRSQVTLCINRCYLRTINSISIPIATVAGNAILALIIGGLFLNLDETAASVTVRSNLLFISILLNGFMSGAEVFAIWDQRPIVEKHARYALYHPMAESIAALLCDLPVKLFSSVLFNVILYLMANLRRSVAAFFTYWIFAFVCHVTLSTWFRSAGSFCKTLNQLTLPLGIWHLALITYSGYVIPVQYMRNWLHWIRYLNPMTYAFESMIINEFEGRKFPCREFIPAGPAYDHSPLNSRVCAQIGTSASVNETYVDGSIYLHRGLGFEADNLWRNLGVLLVMMFGYFAIYLLASEFILASAPGANVLRFPPNSIAANLHKLDEENQSSGNPIRQAIPINKVQTPGNLQTAPGVLYWRDLSYDIPASRSQRQTSLLTNSSGLVEPGTLTALMGATGAGKTTLLDVLAGRVSTGTISGQIAYQGMPYIDTFRRRIGFVQQQDIHLSTSTVREALHFSAMMRWEEGTLLEKTEYVEEVIRILDMAHYADAMIGTIGQGLNVEQLRRLSIGVELVAKPDLLFLDEPTSGLDSQTAWSVCSLLQDLARHGQAIICTLHQPSVSLFEMFDKLLLIQKGGETIYYGDIGHQAKTVTEYFRRRVDIGDSLGSTENPADWIFNITSIPGIDWSQSWKESAESSVLHDRLGQLSELPPSDSTPRLSPSAQSIFAIPLLSQIHTLIRRMFTSYWRTPQYLWCNLLLSACSAALISVSCPSTGNGIQGLKTQLFAVFLFCTLFSNISHQLIPNFVKHRELFETREGRSRIYSWRAFITSILFVEAFWMTVASSLAFVLFYFPMGFHNGRSGDTVLAWLYTWAFFLLTSTLSHLLIAGLEHAEAAANYGFLLFYLCLIFCGVLVPKSQLSRFWIFLYRVSPLTYVVAGLLAVGMSDKLVHCTESELLILQAPDPMTCGDYLASYLASAGGRLLNPDATAGCQFCPISDTTSFLATLNIKYSSRWEYLGYIFVFVAFNIGMTFMVYWVSRAPNMVKRNKPAP</sequence>
<dbReference type="Pfam" id="PF19055">
    <property type="entry name" value="ABC2_membrane_7"/>
    <property type="match status" value="1"/>
</dbReference>
<keyword evidence="11" id="KW-0378">Hydrolase</keyword>
<evidence type="ECO:0000313" key="11">
    <source>
        <dbReference type="EMBL" id="KAF2878465.1"/>
    </source>
</evidence>
<dbReference type="GO" id="GO:0016020">
    <property type="term" value="C:membrane"/>
    <property type="evidence" value="ECO:0007669"/>
    <property type="project" value="UniProtKB-SubCell"/>
</dbReference>
<keyword evidence="8 9" id="KW-0472">Membrane</keyword>
<keyword evidence="12" id="KW-1185">Reference proteome</keyword>
<feature type="transmembrane region" description="Helical" evidence="9">
    <location>
        <begin position="463"/>
        <end position="483"/>
    </location>
</feature>
<accession>A0A7C8MZ16</accession>
<evidence type="ECO:0000256" key="2">
    <source>
        <dbReference type="ARBA" id="ARBA00006012"/>
    </source>
</evidence>
<proteinExistence type="inferred from homology"/>
<dbReference type="SMART" id="SM00382">
    <property type="entry name" value="AAA"/>
    <property type="match status" value="2"/>
</dbReference>
<dbReference type="GO" id="GO:0016887">
    <property type="term" value="F:ATP hydrolysis activity"/>
    <property type="evidence" value="ECO:0007669"/>
    <property type="project" value="InterPro"/>
</dbReference>
<keyword evidence="4 9" id="KW-0812">Transmembrane</keyword>
<dbReference type="GO" id="GO:0140359">
    <property type="term" value="F:ABC-type transporter activity"/>
    <property type="evidence" value="ECO:0007669"/>
    <property type="project" value="InterPro"/>
</dbReference>
<feature type="transmembrane region" description="Helical" evidence="9">
    <location>
        <begin position="1019"/>
        <end position="1039"/>
    </location>
</feature>
<feature type="transmembrane region" description="Helical" evidence="9">
    <location>
        <begin position="1134"/>
        <end position="1158"/>
    </location>
</feature>
<feature type="transmembrane region" description="Helical" evidence="9">
    <location>
        <begin position="1091"/>
        <end position="1122"/>
    </location>
</feature>
<evidence type="ECO:0000256" key="9">
    <source>
        <dbReference type="SAM" id="Phobius"/>
    </source>
</evidence>
<feature type="transmembrane region" description="Helical" evidence="9">
    <location>
        <begin position="1285"/>
        <end position="1307"/>
    </location>
</feature>
<dbReference type="Pfam" id="PF06422">
    <property type="entry name" value="PDR_CDR"/>
    <property type="match status" value="1"/>
</dbReference>
<feature type="transmembrane region" description="Helical" evidence="9">
    <location>
        <begin position="432"/>
        <end position="456"/>
    </location>
</feature>
<dbReference type="InterPro" id="IPR017871">
    <property type="entry name" value="ABC_transporter-like_CS"/>
</dbReference>
<dbReference type="InterPro" id="IPR003593">
    <property type="entry name" value="AAA+_ATPase"/>
</dbReference>
<dbReference type="PROSITE" id="PS00211">
    <property type="entry name" value="ABC_TRANSPORTER_1"/>
    <property type="match status" value="1"/>
</dbReference>
<feature type="transmembrane region" description="Helical" evidence="9">
    <location>
        <begin position="1051"/>
        <end position="1071"/>
    </location>
</feature>
<dbReference type="InterPro" id="IPR034003">
    <property type="entry name" value="ABCG_PDR_2"/>
</dbReference>
<protein>
    <submittedName>
        <fullName evidence="11">P-loop containing nucleoside triphosphate hydrolase protein</fullName>
    </submittedName>
</protein>
<comment type="subcellular location">
    <subcellularLocation>
        <location evidence="1">Membrane</location>
        <topology evidence="1">Multi-pass membrane protein</topology>
    </subcellularLocation>
</comment>
<evidence type="ECO:0000256" key="1">
    <source>
        <dbReference type="ARBA" id="ARBA00004141"/>
    </source>
</evidence>
<dbReference type="CDD" id="cd03232">
    <property type="entry name" value="ABCG_PDR_domain2"/>
    <property type="match status" value="1"/>
</dbReference>
<evidence type="ECO:0000259" key="10">
    <source>
        <dbReference type="PROSITE" id="PS50893"/>
    </source>
</evidence>
<name>A0A7C8MZ16_9PLEO</name>
<keyword evidence="7 9" id="KW-1133">Transmembrane helix</keyword>
<evidence type="ECO:0000256" key="3">
    <source>
        <dbReference type="ARBA" id="ARBA00022448"/>
    </source>
</evidence>
<evidence type="ECO:0000256" key="8">
    <source>
        <dbReference type="ARBA" id="ARBA00023136"/>
    </source>
</evidence>
<feature type="transmembrane region" description="Helical" evidence="9">
    <location>
        <begin position="1164"/>
        <end position="1183"/>
    </location>
</feature>
<feature type="domain" description="ABC transporter" evidence="10">
    <location>
        <begin position="4"/>
        <end position="255"/>
    </location>
</feature>
<dbReference type="InterPro" id="IPR003439">
    <property type="entry name" value="ABC_transporter-like_ATP-bd"/>
</dbReference>
<dbReference type="InterPro" id="IPR013525">
    <property type="entry name" value="ABC2_TM"/>
</dbReference>
<evidence type="ECO:0000313" key="12">
    <source>
        <dbReference type="Proteomes" id="UP000481861"/>
    </source>
</evidence>
<feature type="transmembrane region" description="Helical" evidence="9">
    <location>
        <begin position="503"/>
        <end position="521"/>
    </location>
</feature>
<dbReference type="FunFam" id="3.40.50.300:FF:000054">
    <property type="entry name" value="ABC multidrug transporter atrF"/>
    <property type="match status" value="1"/>
</dbReference>
<dbReference type="InterPro" id="IPR010929">
    <property type="entry name" value="PDR_CDR_ABC"/>
</dbReference>
<organism evidence="11 12">
    <name type="scientific">Massariosphaeria phaeospora</name>
    <dbReference type="NCBI Taxonomy" id="100035"/>
    <lineage>
        <taxon>Eukaryota</taxon>
        <taxon>Fungi</taxon>
        <taxon>Dikarya</taxon>
        <taxon>Ascomycota</taxon>
        <taxon>Pezizomycotina</taxon>
        <taxon>Dothideomycetes</taxon>
        <taxon>Pleosporomycetidae</taxon>
        <taxon>Pleosporales</taxon>
        <taxon>Pleosporales incertae sedis</taxon>
        <taxon>Massariosphaeria</taxon>
    </lineage>
</organism>
<dbReference type="Pfam" id="PF00005">
    <property type="entry name" value="ABC_tran"/>
    <property type="match status" value="2"/>
</dbReference>
<dbReference type="GO" id="GO:0005524">
    <property type="term" value="F:ATP binding"/>
    <property type="evidence" value="ECO:0007669"/>
    <property type="project" value="UniProtKB-KW"/>
</dbReference>
<evidence type="ECO:0000256" key="4">
    <source>
        <dbReference type="ARBA" id="ARBA00022692"/>
    </source>
</evidence>
<dbReference type="InterPro" id="IPR027417">
    <property type="entry name" value="P-loop_NTPase"/>
</dbReference>
<reference evidence="11 12" key="1">
    <citation type="submission" date="2020-01" db="EMBL/GenBank/DDBJ databases">
        <authorList>
            <consortium name="DOE Joint Genome Institute"/>
            <person name="Haridas S."/>
            <person name="Albert R."/>
            <person name="Binder M."/>
            <person name="Bloem J."/>
            <person name="Labutti K."/>
            <person name="Salamov A."/>
            <person name="Andreopoulos B."/>
            <person name="Baker S.E."/>
            <person name="Barry K."/>
            <person name="Bills G."/>
            <person name="Bluhm B.H."/>
            <person name="Cannon C."/>
            <person name="Castanera R."/>
            <person name="Culley D.E."/>
            <person name="Daum C."/>
            <person name="Ezra D."/>
            <person name="Gonzalez J.B."/>
            <person name="Henrissat B."/>
            <person name="Kuo A."/>
            <person name="Liang C."/>
            <person name="Lipzen A."/>
            <person name="Lutzoni F."/>
            <person name="Magnuson J."/>
            <person name="Mondo S."/>
            <person name="Nolan M."/>
            <person name="Ohm R."/>
            <person name="Pangilinan J."/>
            <person name="Park H.-J.H."/>
            <person name="Ramirez L."/>
            <person name="Alfaro M."/>
            <person name="Sun H."/>
            <person name="Tritt A."/>
            <person name="Yoshinaga Y."/>
            <person name="Zwiers L.-H.L."/>
            <person name="Turgeon B.G."/>
            <person name="Goodwin S.B."/>
            <person name="Spatafora J.W."/>
            <person name="Crous P.W."/>
            <person name="Grigoriev I.V."/>
        </authorList>
    </citation>
    <scope>NUCLEOTIDE SEQUENCE [LARGE SCALE GENOMIC DNA]</scope>
    <source>
        <strain evidence="11 12">CBS 611.86</strain>
    </source>
</reference>
<comment type="similarity">
    <text evidence="2">Belongs to the ABC transporter superfamily. ABCG family. PDR (TC 3.A.1.205) subfamily.</text>
</comment>
<dbReference type="OrthoDB" id="245989at2759"/>
<feature type="domain" description="ABC transporter" evidence="10">
    <location>
        <begin position="686"/>
        <end position="928"/>
    </location>
</feature>
<dbReference type="PROSITE" id="PS50893">
    <property type="entry name" value="ABC_TRANSPORTER_2"/>
    <property type="match status" value="2"/>
</dbReference>
<dbReference type="PANTHER" id="PTHR19241">
    <property type="entry name" value="ATP-BINDING CASSETTE TRANSPORTER"/>
    <property type="match status" value="1"/>
</dbReference>
<keyword evidence="5" id="KW-0547">Nucleotide-binding</keyword>
<dbReference type="EMBL" id="JAADJZ010000001">
    <property type="protein sequence ID" value="KAF2878465.1"/>
    <property type="molecule type" value="Genomic_DNA"/>
</dbReference>
<gene>
    <name evidence="11" type="ORF">BDV95DRAFT_634531</name>
</gene>
<comment type="caution">
    <text evidence="11">The sequence shown here is derived from an EMBL/GenBank/DDBJ whole genome shotgun (WGS) entry which is preliminary data.</text>
</comment>
<keyword evidence="3" id="KW-0813">Transport</keyword>
<evidence type="ECO:0000256" key="7">
    <source>
        <dbReference type="ARBA" id="ARBA00022989"/>
    </source>
</evidence>
<dbReference type="InterPro" id="IPR043926">
    <property type="entry name" value="ABCG_dom"/>
</dbReference>
<feature type="transmembrane region" description="Helical" evidence="9">
    <location>
        <begin position="1195"/>
        <end position="1213"/>
    </location>
</feature>
<dbReference type="Gene3D" id="3.40.50.300">
    <property type="entry name" value="P-loop containing nucleotide triphosphate hydrolases"/>
    <property type="match status" value="2"/>
</dbReference>